<keyword evidence="4" id="KW-1185">Reference proteome</keyword>
<dbReference type="Gene3D" id="2.30.110.10">
    <property type="entry name" value="Electron Transport, Fmn-binding Protein, Chain A"/>
    <property type="match status" value="1"/>
</dbReference>
<dbReference type="SMART" id="SM00903">
    <property type="entry name" value="Flavin_Reduct"/>
    <property type="match status" value="1"/>
</dbReference>
<dbReference type="GO" id="GO:0006208">
    <property type="term" value="P:pyrimidine nucleobase catabolic process"/>
    <property type="evidence" value="ECO:0007669"/>
    <property type="project" value="TreeGrafter"/>
</dbReference>
<dbReference type="GO" id="GO:0042602">
    <property type="term" value="F:riboflavin reductase (NADPH) activity"/>
    <property type="evidence" value="ECO:0007669"/>
    <property type="project" value="TreeGrafter"/>
</dbReference>
<dbReference type="Pfam" id="PF01613">
    <property type="entry name" value="Flavin_Reduct"/>
    <property type="match status" value="1"/>
</dbReference>
<protein>
    <submittedName>
        <fullName evidence="3">Flavin reductase (NADH)</fullName>
        <ecNumber evidence="3">1.5.1.36</ecNumber>
    </submittedName>
</protein>
<dbReference type="EC" id="1.5.1.36" evidence="3"/>
<reference evidence="3 4" key="1">
    <citation type="submission" date="2020-07" db="EMBL/GenBank/DDBJ databases">
        <title>Sequencing the genomes of 1000 actinobacteria strains.</title>
        <authorList>
            <person name="Klenk H.-P."/>
        </authorList>
    </citation>
    <scope>NUCLEOTIDE SEQUENCE [LARGE SCALE GENOMIC DNA]</scope>
    <source>
        <strain evidence="3 4">DSM 19082</strain>
    </source>
</reference>
<gene>
    <name evidence="3" type="ORF">BJ958_002650</name>
</gene>
<dbReference type="GO" id="GO:0010181">
    <property type="term" value="F:FMN binding"/>
    <property type="evidence" value="ECO:0007669"/>
    <property type="project" value="InterPro"/>
</dbReference>
<dbReference type="AlphaFoldDB" id="A0A852RT69"/>
<dbReference type="SUPFAM" id="SSF50475">
    <property type="entry name" value="FMN-binding split barrel"/>
    <property type="match status" value="1"/>
</dbReference>
<evidence type="ECO:0000259" key="2">
    <source>
        <dbReference type="SMART" id="SM00903"/>
    </source>
</evidence>
<dbReference type="GO" id="GO:0036382">
    <property type="term" value="F:flavin reductase (NADH) activity"/>
    <property type="evidence" value="ECO:0007669"/>
    <property type="project" value="UniProtKB-EC"/>
</dbReference>
<accession>A0A852RT69</accession>
<dbReference type="EMBL" id="JACCBF010000001">
    <property type="protein sequence ID" value="NYD31104.1"/>
    <property type="molecule type" value="Genomic_DNA"/>
</dbReference>
<proteinExistence type="predicted"/>
<feature type="domain" description="Flavin reductase like" evidence="2">
    <location>
        <begin position="19"/>
        <end position="166"/>
    </location>
</feature>
<comment type="caution">
    <text evidence="3">The sequence shown here is derived from an EMBL/GenBank/DDBJ whole genome shotgun (WGS) entry which is preliminary data.</text>
</comment>
<dbReference type="RefSeq" id="WP_179727263.1">
    <property type="nucleotide sequence ID" value="NZ_BAABEF010000001.1"/>
</dbReference>
<dbReference type="PANTHER" id="PTHR30466">
    <property type="entry name" value="FLAVIN REDUCTASE"/>
    <property type="match status" value="1"/>
</dbReference>
<dbReference type="PANTHER" id="PTHR30466:SF1">
    <property type="entry name" value="FMN REDUCTASE (NADH) RUTF"/>
    <property type="match status" value="1"/>
</dbReference>
<organism evidence="3 4">
    <name type="scientific">Nocardioides kongjuensis</name>
    <dbReference type="NCBI Taxonomy" id="349522"/>
    <lineage>
        <taxon>Bacteria</taxon>
        <taxon>Bacillati</taxon>
        <taxon>Actinomycetota</taxon>
        <taxon>Actinomycetes</taxon>
        <taxon>Propionibacteriales</taxon>
        <taxon>Nocardioidaceae</taxon>
        <taxon>Nocardioides</taxon>
    </lineage>
</organism>
<evidence type="ECO:0000313" key="3">
    <source>
        <dbReference type="EMBL" id="NYD31104.1"/>
    </source>
</evidence>
<dbReference type="Proteomes" id="UP000582231">
    <property type="component" value="Unassembled WGS sequence"/>
</dbReference>
<keyword evidence="1 3" id="KW-0560">Oxidoreductase</keyword>
<dbReference type="InterPro" id="IPR050268">
    <property type="entry name" value="NADH-dep_flavin_reductase"/>
</dbReference>
<evidence type="ECO:0000256" key="1">
    <source>
        <dbReference type="ARBA" id="ARBA00023002"/>
    </source>
</evidence>
<evidence type="ECO:0000313" key="4">
    <source>
        <dbReference type="Proteomes" id="UP000582231"/>
    </source>
</evidence>
<dbReference type="InterPro" id="IPR012349">
    <property type="entry name" value="Split_barrel_FMN-bd"/>
</dbReference>
<name>A0A852RT69_9ACTN</name>
<sequence>MTVTSGSLTGAQRAFRAAMAQLSAAVSVITTDGPAGRAGITVSALCSVTDEPPTLLACLNQSSRSHDAFLANRRVCVNLLGPEHEELAMRFAGATGLPMAERFAGEAWDELAGGVPVLRGATANVVGRIVSGHTHGSHSVLMIEVDDVSVAEDRGALVYFQRRFHAVGVAS</sequence>
<dbReference type="InterPro" id="IPR002563">
    <property type="entry name" value="Flavin_Rdtase-like_dom"/>
</dbReference>